<feature type="transmembrane region" description="Helical" evidence="7">
    <location>
        <begin position="504"/>
        <end position="524"/>
    </location>
</feature>
<feature type="region of interest" description="Disordered" evidence="6">
    <location>
        <begin position="1"/>
        <end position="26"/>
    </location>
</feature>
<evidence type="ECO:0000256" key="2">
    <source>
        <dbReference type="ARBA" id="ARBA00006510"/>
    </source>
</evidence>
<sequence length="788" mass="91655">MDKLPEPEIDYDDESDDWTDEDQQVKDSKIKVVSNLCPIVENRESNDDKQTKNEREFIEIKDIDGKGEEKDEADQPDEELPEIIVQTNTNEDGKDKQPSSLNLHENVDLLNSIAKMINGKRRSFKMKRRRSKKVAVEDKDSCLEMYNEERQQLDESQIFENIQLQKEIISSVRSEPWQLVKKYQTVKLAKSYVERYEGKLSKSHGYQEAGAKIWHRIKRIMSNIIVIFIPWEMRIKTIESHFGSVVASYFTFARWLFWVNFMFAVVTISFIVVPEIIVGEDQGTALKTVPPEEKDQALDLASIWDFEGYLKYSPLFYGYYGNTEMVGGFYRGPLAYFLTGISIFVLSFVVVLLKMSSNASLSRNYTSIGQLNFTWKAFASWDYTIGNAETAKNKTAEIVTVLRETIIEEKERQRSERKGILILLRIWANFIVVLVLASSAYAIYLVVERSRQFEKDKENGVEVNWWQQNEVSIVMSLITALFPSIFEILGMIEKYHPRINLRWSLARILVLYLLNLYTLTVALYGKIVNKRDDFANRVSPTSSFNETTTLREDKSKLICWETMVGQEFFKLTVFDLFITLGMIFVIDFLRDLIVRYANGSCCWDLEKKFPEYGEFKLAENILHLIYNQAMIWMGMFFAPLLAVGNLIKIVILFYVRSWAVLVCNIPLERVFKVSKSNNFYFVLLLIMLFLVCLPVAFLLVQLRPSPDCGPLRFDYERSYYVLTSTIVKEFPEFITKILDYIASPGIICPLIVLLIMIIQYLYSLSRSLRTVNNDLKAQLQERFVPKTR</sequence>
<evidence type="ECO:0000313" key="10">
    <source>
        <dbReference type="Proteomes" id="UP000549394"/>
    </source>
</evidence>
<keyword evidence="10" id="KW-1185">Reference proteome</keyword>
<feature type="compositionally biased region" description="Acidic residues" evidence="6">
    <location>
        <begin position="7"/>
        <end position="22"/>
    </location>
</feature>
<evidence type="ECO:0000313" key="9">
    <source>
        <dbReference type="EMBL" id="CAD5115815.1"/>
    </source>
</evidence>
<evidence type="ECO:0000256" key="5">
    <source>
        <dbReference type="ARBA" id="ARBA00023136"/>
    </source>
</evidence>
<dbReference type="GO" id="GO:0008381">
    <property type="term" value="F:mechanosensitive monoatomic ion channel activity"/>
    <property type="evidence" value="ECO:0007669"/>
    <property type="project" value="TreeGrafter"/>
</dbReference>
<evidence type="ECO:0000256" key="4">
    <source>
        <dbReference type="ARBA" id="ARBA00022989"/>
    </source>
</evidence>
<dbReference type="OrthoDB" id="5831905at2759"/>
<evidence type="ECO:0000256" key="3">
    <source>
        <dbReference type="ARBA" id="ARBA00022692"/>
    </source>
</evidence>
<dbReference type="Proteomes" id="UP000549394">
    <property type="component" value="Unassembled WGS sequence"/>
</dbReference>
<comment type="caution">
    <text evidence="9">The sequence shown here is derived from an EMBL/GenBank/DDBJ whole genome shotgun (WGS) entry which is preliminary data.</text>
</comment>
<accession>A0A7I8VML5</accession>
<keyword evidence="3 7" id="KW-0812">Transmembrane</keyword>
<dbReference type="PANTHER" id="PTHR23302:SF40">
    <property type="entry name" value="TRANSMEMBRANE CHANNEL-LIKE PROTEIN"/>
    <property type="match status" value="1"/>
</dbReference>
<dbReference type="EMBL" id="CAJFCJ010000006">
    <property type="protein sequence ID" value="CAD5115815.1"/>
    <property type="molecule type" value="Genomic_DNA"/>
</dbReference>
<keyword evidence="4 7" id="KW-1133">Transmembrane helix</keyword>
<dbReference type="InterPro" id="IPR012496">
    <property type="entry name" value="TMC_dom"/>
</dbReference>
<feature type="compositionally biased region" description="Acidic residues" evidence="6">
    <location>
        <begin position="70"/>
        <end position="81"/>
    </location>
</feature>
<feature type="domain" description="TMC" evidence="8">
    <location>
        <begin position="559"/>
        <end position="674"/>
    </location>
</feature>
<evidence type="ECO:0000259" key="8">
    <source>
        <dbReference type="Pfam" id="PF07810"/>
    </source>
</evidence>
<feature type="transmembrane region" description="Helical" evidence="7">
    <location>
        <begin position="624"/>
        <end position="643"/>
    </location>
</feature>
<evidence type="ECO:0000256" key="1">
    <source>
        <dbReference type="ARBA" id="ARBA00004141"/>
    </source>
</evidence>
<dbReference type="Pfam" id="PF07810">
    <property type="entry name" value="TMC"/>
    <property type="match status" value="1"/>
</dbReference>
<gene>
    <name evidence="9" type="ORF">DGYR_LOCUS4513</name>
</gene>
<feature type="transmembrane region" description="Helical" evidence="7">
    <location>
        <begin position="471"/>
        <end position="492"/>
    </location>
</feature>
<feature type="region of interest" description="Disordered" evidence="6">
    <location>
        <begin position="41"/>
        <end position="82"/>
    </location>
</feature>
<keyword evidence="5 7" id="KW-0472">Membrane</keyword>
<dbReference type="AlphaFoldDB" id="A0A7I8VML5"/>
<name>A0A7I8VML5_9ANNE</name>
<evidence type="ECO:0000256" key="7">
    <source>
        <dbReference type="SAM" id="Phobius"/>
    </source>
</evidence>
<evidence type="ECO:0000256" key="6">
    <source>
        <dbReference type="SAM" id="MobiDB-lite"/>
    </source>
</evidence>
<protein>
    <submittedName>
        <fullName evidence="9">DgyrCDS4755</fullName>
    </submittedName>
</protein>
<feature type="transmembrane region" description="Helical" evidence="7">
    <location>
        <begin position="334"/>
        <end position="353"/>
    </location>
</feature>
<dbReference type="InterPro" id="IPR038900">
    <property type="entry name" value="TMC"/>
</dbReference>
<feature type="transmembrane region" description="Helical" evidence="7">
    <location>
        <begin position="679"/>
        <end position="700"/>
    </location>
</feature>
<feature type="transmembrane region" description="Helical" evidence="7">
    <location>
        <begin position="740"/>
        <end position="762"/>
    </location>
</feature>
<organism evidence="9 10">
    <name type="scientific">Dimorphilus gyrociliatus</name>
    <dbReference type="NCBI Taxonomy" id="2664684"/>
    <lineage>
        <taxon>Eukaryota</taxon>
        <taxon>Metazoa</taxon>
        <taxon>Spiralia</taxon>
        <taxon>Lophotrochozoa</taxon>
        <taxon>Annelida</taxon>
        <taxon>Polychaeta</taxon>
        <taxon>Polychaeta incertae sedis</taxon>
        <taxon>Dinophilidae</taxon>
        <taxon>Dimorphilus</taxon>
    </lineage>
</organism>
<dbReference type="GO" id="GO:0005886">
    <property type="term" value="C:plasma membrane"/>
    <property type="evidence" value="ECO:0007669"/>
    <property type="project" value="InterPro"/>
</dbReference>
<feature type="transmembrane region" description="Helical" evidence="7">
    <location>
        <begin position="422"/>
        <end position="447"/>
    </location>
</feature>
<proteinExistence type="inferred from homology"/>
<feature type="compositionally biased region" description="Basic and acidic residues" evidence="6">
    <location>
        <begin position="41"/>
        <end position="69"/>
    </location>
</feature>
<comment type="similarity">
    <text evidence="2">Belongs to the TMC family.</text>
</comment>
<dbReference type="PANTHER" id="PTHR23302">
    <property type="entry name" value="TRANSMEMBRANE CHANNEL-RELATED"/>
    <property type="match status" value="1"/>
</dbReference>
<feature type="transmembrane region" description="Helical" evidence="7">
    <location>
        <begin position="255"/>
        <end position="277"/>
    </location>
</feature>
<reference evidence="9 10" key="1">
    <citation type="submission" date="2020-08" db="EMBL/GenBank/DDBJ databases">
        <authorList>
            <person name="Hejnol A."/>
        </authorList>
    </citation>
    <scope>NUCLEOTIDE SEQUENCE [LARGE SCALE GENOMIC DNA]</scope>
</reference>
<comment type="subcellular location">
    <subcellularLocation>
        <location evidence="1">Membrane</location>
        <topology evidence="1">Multi-pass membrane protein</topology>
    </subcellularLocation>
</comment>